<evidence type="ECO:0000313" key="9">
    <source>
        <dbReference type="Proteomes" id="UP000464954"/>
    </source>
</evidence>
<evidence type="ECO:0000256" key="1">
    <source>
        <dbReference type="ARBA" id="ARBA00009512"/>
    </source>
</evidence>
<evidence type="ECO:0000256" key="5">
    <source>
        <dbReference type="ARBA" id="ARBA00035294"/>
    </source>
</evidence>
<dbReference type="InterPro" id="IPR000529">
    <property type="entry name" value="Ribosomal_bS6"/>
</dbReference>
<dbReference type="GO" id="GO:1990904">
    <property type="term" value="C:ribonucleoprotein complex"/>
    <property type="evidence" value="ECO:0007669"/>
    <property type="project" value="UniProtKB-KW"/>
</dbReference>
<evidence type="ECO:0000256" key="2">
    <source>
        <dbReference type="ARBA" id="ARBA00022980"/>
    </source>
</evidence>
<evidence type="ECO:0000313" key="8">
    <source>
        <dbReference type="EMBL" id="QHI68514.1"/>
    </source>
</evidence>
<dbReference type="EMBL" id="CP047593">
    <property type="protein sequence ID" value="QHI68514.1"/>
    <property type="molecule type" value="Genomic_DNA"/>
</dbReference>
<dbReference type="NCBIfam" id="TIGR00166">
    <property type="entry name" value="S6"/>
    <property type="match status" value="1"/>
</dbReference>
<feature type="coiled-coil region" evidence="7">
    <location>
        <begin position="17"/>
        <end position="44"/>
    </location>
</feature>
<dbReference type="Pfam" id="PF01250">
    <property type="entry name" value="Ribosomal_S6"/>
    <property type="match status" value="1"/>
</dbReference>
<dbReference type="GO" id="GO:0019843">
    <property type="term" value="F:rRNA binding"/>
    <property type="evidence" value="ECO:0007669"/>
    <property type="project" value="UniProtKB-UniRule"/>
</dbReference>
<keyword evidence="3 6" id="KW-0687">Ribonucleoprotein</keyword>
<comment type="similarity">
    <text evidence="1 6">Belongs to the bacterial ribosomal protein bS6 family.</text>
</comment>
<organism evidence="8 9">
    <name type="scientific">Tichowtungia aerotolerans</name>
    <dbReference type="NCBI Taxonomy" id="2697043"/>
    <lineage>
        <taxon>Bacteria</taxon>
        <taxon>Pseudomonadati</taxon>
        <taxon>Kiritimatiellota</taxon>
        <taxon>Tichowtungiia</taxon>
        <taxon>Tichowtungiales</taxon>
        <taxon>Tichowtungiaceae</taxon>
        <taxon>Tichowtungia</taxon>
    </lineage>
</organism>
<reference evidence="8 9" key="1">
    <citation type="submission" date="2020-01" db="EMBL/GenBank/DDBJ databases">
        <title>Ponticoccus aerotolerans gen. nov., sp. nov., an anaerobic bacterium and proposal of Ponticoccusceae fam. nov., Ponticoccusles ord. nov. and Ponticoccuse classis nov. in the phylum Kiritimatiellaeota.</title>
        <authorList>
            <person name="Zhou L.Y."/>
            <person name="Du Z.J."/>
        </authorList>
    </citation>
    <scope>NUCLEOTIDE SEQUENCE [LARGE SCALE GENOMIC DNA]</scope>
    <source>
        <strain evidence="8 9">S-5007</strain>
    </source>
</reference>
<dbReference type="AlphaFoldDB" id="A0A6P1M7I1"/>
<accession>A0A6P1M7I1</accession>
<dbReference type="GO" id="GO:0003735">
    <property type="term" value="F:structural constituent of ribosome"/>
    <property type="evidence" value="ECO:0007669"/>
    <property type="project" value="InterPro"/>
</dbReference>
<dbReference type="KEGG" id="taer:GT409_03270"/>
<dbReference type="GO" id="GO:0005840">
    <property type="term" value="C:ribosome"/>
    <property type="evidence" value="ECO:0007669"/>
    <property type="project" value="UniProtKB-KW"/>
</dbReference>
<keyword evidence="9" id="KW-1185">Reference proteome</keyword>
<evidence type="ECO:0000256" key="6">
    <source>
        <dbReference type="HAMAP-Rule" id="MF_00360"/>
    </source>
</evidence>
<keyword evidence="2 6" id="KW-0689">Ribosomal protein</keyword>
<dbReference type="CDD" id="cd00473">
    <property type="entry name" value="bS6"/>
    <property type="match status" value="1"/>
</dbReference>
<name>A0A6P1M7I1_9BACT</name>
<dbReference type="InterPro" id="IPR014717">
    <property type="entry name" value="Transl_elong_EF1B/ribsomal_bS6"/>
</dbReference>
<dbReference type="Proteomes" id="UP000464954">
    <property type="component" value="Chromosome"/>
</dbReference>
<comment type="function">
    <text evidence="4 6">Binds together with bS18 to 16S ribosomal RNA.</text>
</comment>
<evidence type="ECO:0000256" key="3">
    <source>
        <dbReference type="ARBA" id="ARBA00023274"/>
    </source>
</evidence>
<dbReference type="GO" id="GO:0006412">
    <property type="term" value="P:translation"/>
    <property type="evidence" value="ECO:0007669"/>
    <property type="project" value="UniProtKB-UniRule"/>
</dbReference>
<keyword evidence="6" id="KW-0699">rRNA-binding</keyword>
<dbReference type="InterPro" id="IPR035980">
    <property type="entry name" value="Ribosomal_bS6_sf"/>
</dbReference>
<keyword evidence="6" id="KW-0694">RNA-binding</keyword>
<sequence length="103" mass="11768">MKALYEGLFIFPETLSEEDLDQAIDAVKTELEKLEGSLESSTRLGKRSFARPMKKKKAGIYAIIMFRMDGLKIPAFKHRLKLATNVFRAQFVKKEESEIAQEA</sequence>
<gene>
    <name evidence="6 8" type="primary">rpsF</name>
    <name evidence="8" type="ORF">GT409_03270</name>
</gene>
<evidence type="ECO:0000256" key="7">
    <source>
        <dbReference type="SAM" id="Coils"/>
    </source>
</evidence>
<dbReference type="SUPFAM" id="SSF54995">
    <property type="entry name" value="Ribosomal protein S6"/>
    <property type="match status" value="1"/>
</dbReference>
<dbReference type="Gene3D" id="3.30.70.60">
    <property type="match status" value="1"/>
</dbReference>
<dbReference type="HAMAP" id="MF_00360">
    <property type="entry name" value="Ribosomal_bS6"/>
    <property type="match status" value="1"/>
</dbReference>
<dbReference type="RefSeq" id="WP_160626909.1">
    <property type="nucleotide sequence ID" value="NZ_CP047593.1"/>
</dbReference>
<proteinExistence type="inferred from homology"/>
<keyword evidence="7" id="KW-0175">Coiled coil</keyword>
<dbReference type="InterPro" id="IPR020814">
    <property type="entry name" value="Ribosomal_S6_plastid/chlpt"/>
</dbReference>
<evidence type="ECO:0000256" key="4">
    <source>
        <dbReference type="ARBA" id="ARBA00035104"/>
    </source>
</evidence>
<protein>
    <recommendedName>
        <fullName evidence="5 6">Small ribosomal subunit protein bS6</fullName>
    </recommendedName>
</protein>